<dbReference type="InterPro" id="IPR036188">
    <property type="entry name" value="FAD/NAD-bd_sf"/>
</dbReference>
<dbReference type="InterPro" id="IPR002938">
    <property type="entry name" value="FAD-bd"/>
</dbReference>
<dbReference type="AlphaFoldDB" id="A0A239JZ01"/>
<dbReference type="EMBL" id="FZOU01000004">
    <property type="protein sequence ID" value="SNT10698.1"/>
    <property type="molecule type" value="Genomic_DNA"/>
</dbReference>
<name>A0A239JZ01_9BACT</name>
<dbReference type="Gene3D" id="3.30.9.10">
    <property type="entry name" value="D-Amino Acid Oxidase, subunit A, domain 2"/>
    <property type="match status" value="1"/>
</dbReference>
<dbReference type="RefSeq" id="WP_217897046.1">
    <property type="nucleotide sequence ID" value="NZ_FZOU01000004.1"/>
</dbReference>
<proteinExistence type="predicted"/>
<dbReference type="PRINTS" id="PR00420">
    <property type="entry name" value="RNGMNOXGNASE"/>
</dbReference>
<dbReference type="GO" id="GO:0071949">
    <property type="term" value="F:FAD binding"/>
    <property type="evidence" value="ECO:0007669"/>
    <property type="project" value="InterPro"/>
</dbReference>
<protein>
    <submittedName>
        <fullName evidence="2">2-polyprenyl-6-methoxyphenol hydroxylase</fullName>
    </submittedName>
</protein>
<gene>
    <name evidence="2" type="ORF">SAMN05421770_104195</name>
</gene>
<dbReference type="InterPro" id="IPR051704">
    <property type="entry name" value="FAD_aromatic-hydroxylase"/>
</dbReference>
<evidence type="ECO:0000313" key="3">
    <source>
        <dbReference type="Proteomes" id="UP000198356"/>
    </source>
</evidence>
<sequence>MMMKNDLSVLVSGASVSGLSAAYWLSHYGFKVTVVELAPHLRPGGQALDVRGAAALEVAERMGILAAIRERSTKLTGVSLVDPTGKEFFRSTERTLTGSRFDSPDVEILRDDLCQVLYGAVGDPVEYLFDDSIASLNQDETGVDVTFVASVPRRFDLIIGADGLRSKVRRLVFGPDERFIHYLGSYIAVFAIPNFLGLDHWQIFCMNGNVGGGLLVMAKDDPARVYLGFQSAEPLDYDYRDVSAQKQLLADRLAGAGWEFPRLLAYMQESPDFYFDSINQIRMDHWSDGRVVLLGDAGYSVSLGTGQGTSVAMIAAYVLAGALATHRNDPLLAMRSYELELRDYVLRNQELAGQTNLPGPESAGDTGTDAVIDPDSVPDFGLMAIPFDLKDYGQVAKS</sequence>
<evidence type="ECO:0000259" key="1">
    <source>
        <dbReference type="Pfam" id="PF01494"/>
    </source>
</evidence>
<reference evidence="2 3" key="1">
    <citation type="submission" date="2017-06" db="EMBL/GenBank/DDBJ databases">
        <authorList>
            <person name="Kim H.J."/>
            <person name="Triplett B.A."/>
        </authorList>
    </citation>
    <scope>NUCLEOTIDE SEQUENCE [LARGE SCALE GENOMIC DNA]</scope>
    <source>
        <strain evidence="2 3">DSM 18704</strain>
    </source>
</reference>
<dbReference type="PANTHER" id="PTHR46865">
    <property type="entry name" value="OXIDOREDUCTASE-RELATED"/>
    <property type="match status" value="1"/>
</dbReference>
<dbReference type="Pfam" id="PF01494">
    <property type="entry name" value="FAD_binding_3"/>
    <property type="match status" value="1"/>
</dbReference>
<dbReference type="Gene3D" id="3.50.50.60">
    <property type="entry name" value="FAD/NAD(P)-binding domain"/>
    <property type="match status" value="1"/>
</dbReference>
<dbReference type="Proteomes" id="UP000198356">
    <property type="component" value="Unassembled WGS sequence"/>
</dbReference>
<organism evidence="2 3">
    <name type="scientific">Granulicella rosea</name>
    <dbReference type="NCBI Taxonomy" id="474952"/>
    <lineage>
        <taxon>Bacteria</taxon>
        <taxon>Pseudomonadati</taxon>
        <taxon>Acidobacteriota</taxon>
        <taxon>Terriglobia</taxon>
        <taxon>Terriglobales</taxon>
        <taxon>Acidobacteriaceae</taxon>
        <taxon>Granulicella</taxon>
    </lineage>
</organism>
<dbReference type="SUPFAM" id="SSF51905">
    <property type="entry name" value="FAD/NAD(P)-binding domain"/>
    <property type="match status" value="1"/>
</dbReference>
<evidence type="ECO:0000313" key="2">
    <source>
        <dbReference type="EMBL" id="SNT10698.1"/>
    </source>
</evidence>
<keyword evidence="3" id="KW-1185">Reference proteome</keyword>
<dbReference type="PANTHER" id="PTHR46865:SF2">
    <property type="entry name" value="MONOOXYGENASE"/>
    <property type="match status" value="1"/>
</dbReference>
<feature type="domain" description="FAD-binding" evidence="1">
    <location>
        <begin position="7"/>
        <end position="326"/>
    </location>
</feature>
<accession>A0A239JZ01</accession>